<gene>
    <name evidence="1" type="ORF">O1G21_40895</name>
</gene>
<protein>
    <recommendedName>
        <fullName evidence="3">HNH nuclease domain-containing protein</fullName>
    </recommendedName>
</protein>
<evidence type="ECO:0000313" key="2">
    <source>
        <dbReference type="Proteomes" id="UP001212821"/>
    </source>
</evidence>
<dbReference type="Proteomes" id="UP001212821">
    <property type="component" value="Plasmid punmamed3"/>
</dbReference>
<dbReference type="RefSeq" id="WP_270151794.1">
    <property type="nucleotide sequence ID" value="NZ_CP115452.1"/>
</dbReference>
<sequence length="218" mass="23473">MKHAAVSHGIRSSSDAGYLALCGRALPATLLTAAHIKKHAVCTDDEKRDFANIAMLACSLGCDSLYERGYITVTDTGRIQVSPLAHTMPGVHEHIQQHLTDRTVLVDPGTRAPLPLAPHPHLQTRPAHVTAHAACRNTSQRKQMAARQPAWRPASAHHLPCRAAWHHGARSLTPQQLAKSAISPAIQHGQETAKAALRRRLESLLPAPAGVSRALTPP</sequence>
<keyword evidence="1" id="KW-0614">Plasmid</keyword>
<reference evidence="1 2" key="1">
    <citation type="submission" date="2022-12" db="EMBL/GenBank/DDBJ databases">
        <title>HUAS 3-15.</title>
        <authorList>
            <person name="Mo P."/>
        </authorList>
    </citation>
    <scope>NUCLEOTIDE SEQUENCE [LARGE SCALE GENOMIC DNA]</scope>
    <source>
        <strain evidence="1 2">HUAS 3-15</strain>
        <plasmid evidence="1 2">punmamed3</plasmid>
    </source>
</reference>
<keyword evidence="2" id="KW-1185">Reference proteome</keyword>
<dbReference type="EMBL" id="CP115452">
    <property type="protein sequence ID" value="WBP92091.1"/>
    <property type="molecule type" value="Genomic_DNA"/>
</dbReference>
<geneLocation type="plasmid" evidence="1 2">
    <name>punmamed3</name>
</geneLocation>
<accession>A0ABY7QJP5</accession>
<proteinExistence type="predicted"/>
<evidence type="ECO:0000313" key="1">
    <source>
        <dbReference type="EMBL" id="WBP92091.1"/>
    </source>
</evidence>
<organism evidence="1 2">
    <name type="scientific">Kitasatospora cathayae</name>
    <dbReference type="NCBI Taxonomy" id="3004092"/>
    <lineage>
        <taxon>Bacteria</taxon>
        <taxon>Bacillati</taxon>
        <taxon>Actinomycetota</taxon>
        <taxon>Actinomycetes</taxon>
        <taxon>Kitasatosporales</taxon>
        <taxon>Streptomycetaceae</taxon>
        <taxon>Kitasatospora</taxon>
    </lineage>
</organism>
<name>A0ABY7QJP5_9ACTN</name>
<evidence type="ECO:0008006" key="3">
    <source>
        <dbReference type="Google" id="ProtNLM"/>
    </source>
</evidence>